<keyword evidence="4" id="KW-1185">Reference proteome</keyword>
<evidence type="ECO:0000313" key="3">
    <source>
        <dbReference type="EMBL" id="OHX64771.1"/>
    </source>
</evidence>
<protein>
    <submittedName>
        <fullName evidence="3">Anti-anti-sigma factor</fullName>
    </submittedName>
</protein>
<dbReference type="CDD" id="cd07041">
    <property type="entry name" value="STAS_RsbR_RsbS_like"/>
    <property type="match status" value="1"/>
</dbReference>
<dbReference type="InterPro" id="IPR051932">
    <property type="entry name" value="Bact_StressResp_Reg"/>
</dbReference>
<feature type="domain" description="STAS" evidence="2">
    <location>
        <begin position="173"/>
        <end position="284"/>
    </location>
</feature>
<dbReference type="InterPro" id="IPR044398">
    <property type="entry name" value="Globin-sensor_dom"/>
</dbReference>
<dbReference type="Gene3D" id="3.30.750.24">
    <property type="entry name" value="STAS domain"/>
    <property type="match status" value="1"/>
</dbReference>
<accession>A0A1S1YUS7</accession>
<dbReference type="InterPro" id="IPR002645">
    <property type="entry name" value="STAS_dom"/>
</dbReference>
<dbReference type="PANTHER" id="PTHR33745:SF3">
    <property type="entry name" value="RSBT CO-ANTAGONIST PROTEIN RSBRC"/>
    <property type="match status" value="1"/>
</dbReference>
<dbReference type="SUPFAM" id="SSF52091">
    <property type="entry name" value="SpoIIaa-like"/>
    <property type="match status" value="1"/>
</dbReference>
<sequence>MDEFSRNAQQLCELYGITPEDTEFIQKLKDIALAGLPDMVDSWYVWLKSTPEFYEFFSDPSTLERVQKMQFSFWEQFFTANIDGSYIESRRKVGEVHARIGLSQEIYLAGVDHFLSLFVDMLSTIDWSQQDLNKARRALNKMVHMDMTIIVQSYESIVNQKITAQSKTLMAMSTPVTQIWEGLLLLPVVGLIDSRRAQDIMDNTLTQISTNHAQSFILDISGVAVVDTAVANHLIKITKATKLMGCECIISGLSPAVAQTIVELGIDVGTIKTTANLRAAIEIAFDKLNMKIIKQ</sequence>
<name>A0A1S1YUS7_FLAPC</name>
<reference evidence="3 4" key="1">
    <citation type="journal article" date="2012" name="Int. J. Syst. Evol. Microbiol.">
        <title>Flammeovirga pacifica sp. nov., isolated from deep-sea sediment.</title>
        <authorList>
            <person name="Xu H."/>
            <person name="Fu Y."/>
            <person name="Yang N."/>
            <person name="Ding Z."/>
            <person name="Lai Q."/>
            <person name="Zeng R."/>
        </authorList>
    </citation>
    <scope>NUCLEOTIDE SEQUENCE [LARGE SCALE GENOMIC DNA]</scope>
    <source>
        <strain evidence="4">DSM 24597 / LMG 26175 / WPAGA1</strain>
    </source>
</reference>
<dbReference type="GO" id="GO:0019825">
    <property type="term" value="F:oxygen binding"/>
    <property type="evidence" value="ECO:0007669"/>
    <property type="project" value="InterPro"/>
</dbReference>
<dbReference type="InterPro" id="IPR036513">
    <property type="entry name" value="STAS_dom_sf"/>
</dbReference>
<dbReference type="Pfam" id="PF01740">
    <property type="entry name" value="STAS"/>
    <property type="match status" value="1"/>
</dbReference>
<dbReference type="Gene3D" id="1.10.490.10">
    <property type="entry name" value="Globins"/>
    <property type="match status" value="1"/>
</dbReference>
<evidence type="ECO:0000256" key="1">
    <source>
        <dbReference type="ARBA" id="ARBA00022553"/>
    </source>
</evidence>
<dbReference type="GO" id="GO:0020037">
    <property type="term" value="F:heme binding"/>
    <property type="evidence" value="ECO:0007669"/>
    <property type="project" value="InterPro"/>
</dbReference>
<dbReference type="InterPro" id="IPR012292">
    <property type="entry name" value="Globin/Proto"/>
</dbReference>
<evidence type="ECO:0000313" key="4">
    <source>
        <dbReference type="Proteomes" id="UP000179797"/>
    </source>
</evidence>
<dbReference type="OrthoDB" id="9800154at2"/>
<dbReference type="STRING" id="915059.NH26_20600"/>
<dbReference type="PANTHER" id="PTHR33745">
    <property type="entry name" value="RSBT ANTAGONIST PROTEIN RSBS-RELATED"/>
    <property type="match status" value="1"/>
</dbReference>
<dbReference type="InterPro" id="IPR039379">
    <property type="entry name" value="Protoglobin_sensor_dom"/>
</dbReference>
<organism evidence="3 4">
    <name type="scientific">Flammeovirga pacifica</name>
    <dbReference type="NCBI Taxonomy" id="915059"/>
    <lineage>
        <taxon>Bacteria</taxon>
        <taxon>Pseudomonadati</taxon>
        <taxon>Bacteroidota</taxon>
        <taxon>Cytophagia</taxon>
        <taxon>Cytophagales</taxon>
        <taxon>Flammeovirgaceae</taxon>
        <taxon>Flammeovirga</taxon>
    </lineage>
</organism>
<dbReference type="RefSeq" id="WP_044218180.1">
    <property type="nucleotide sequence ID" value="NZ_JRYR02000002.1"/>
</dbReference>
<dbReference type="PROSITE" id="PS50801">
    <property type="entry name" value="STAS"/>
    <property type="match status" value="1"/>
</dbReference>
<dbReference type="SUPFAM" id="SSF46458">
    <property type="entry name" value="Globin-like"/>
    <property type="match status" value="1"/>
</dbReference>
<comment type="caution">
    <text evidence="3">The sequence shown here is derived from an EMBL/GenBank/DDBJ whole genome shotgun (WGS) entry which is preliminary data.</text>
</comment>
<evidence type="ECO:0000259" key="2">
    <source>
        <dbReference type="PROSITE" id="PS50801"/>
    </source>
</evidence>
<dbReference type="Pfam" id="PF11563">
    <property type="entry name" value="Protoglobin"/>
    <property type="match status" value="1"/>
</dbReference>
<dbReference type="EMBL" id="JRYR02000002">
    <property type="protein sequence ID" value="OHX64771.1"/>
    <property type="molecule type" value="Genomic_DNA"/>
</dbReference>
<gene>
    <name evidence="3" type="ORF">NH26_20600</name>
</gene>
<dbReference type="CDD" id="cd01068">
    <property type="entry name" value="globin_sensor"/>
    <property type="match status" value="1"/>
</dbReference>
<dbReference type="InterPro" id="IPR009050">
    <property type="entry name" value="Globin-like_sf"/>
</dbReference>
<proteinExistence type="predicted"/>
<keyword evidence="1" id="KW-0597">Phosphoprotein</keyword>
<dbReference type="Proteomes" id="UP000179797">
    <property type="component" value="Unassembled WGS sequence"/>
</dbReference>
<dbReference type="AlphaFoldDB" id="A0A1S1YUS7"/>